<evidence type="ECO:0000256" key="3">
    <source>
        <dbReference type="ARBA" id="ARBA00004906"/>
    </source>
</evidence>
<dbReference type="InterPro" id="IPR013320">
    <property type="entry name" value="ConA-like_dom_sf"/>
</dbReference>
<keyword evidence="9" id="KW-0863">Zinc-finger</keyword>
<dbReference type="EC" id="2.3.2.27" evidence="5"/>
<dbReference type="PROSITE" id="PS51698">
    <property type="entry name" value="U_BOX"/>
    <property type="match status" value="1"/>
</dbReference>
<comment type="catalytic activity">
    <reaction evidence="1">
        <text>S-ubiquitinyl-[E2 ubiquitin-conjugating enzyme]-L-cysteine + [acceptor protein]-L-lysine = [E2 ubiquitin-conjugating enzyme]-L-cysteine + N(6)-ubiquitinyl-[acceptor protein]-L-lysine.</text>
        <dbReference type="EC" id="2.3.2.27"/>
    </reaction>
</comment>
<comment type="similarity">
    <text evidence="4">Belongs to the ubiquitin conjugation factor E4 family.</text>
</comment>
<dbReference type="AlphaFoldDB" id="A0A5B8MV30"/>
<organism evidence="15 16">
    <name type="scientific">Chloropicon primus</name>
    <dbReference type="NCBI Taxonomy" id="1764295"/>
    <lineage>
        <taxon>Eukaryota</taxon>
        <taxon>Viridiplantae</taxon>
        <taxon>Chlorophyta</taxon>
        <taxon>Chloropicophyceae</taxon>
        <taxon>Chloropicales</taxon>
        <taxon>Chloropicaceae</taxon>
        <taxon>Chloropicon</taxon>
    </lineage>
</organism>
<feature type="domain" description="B30.2/SPRY" evidence="13">
    <location>
        <begin position="121"/>
        <end position="301"/>
    </location>
</feature>
<comment type="subcellular location">
    <subcellularLocation>
        <location evidence="2">Cytoplasm</location>
    </subcellularLocation>
</comment>
<dbReference type="SMART" id="SM00449">
    <property type="entry name" value="SPRY"/>
    <property type="match status" value="1"/>
</dbReference>
<dbReference type="GO" id="GO:0016567">
    <property type="term" value="P:protein ubiquitination"/>
    <property type="evidence" value="ECO:0007669"/>
    <property type="project" value="UniProtKB-UniPathway"/>
</dbReference>
<sequence length="1249" mass="141396">MGLEEDAEVAALQKEDEVPFRLLKTEEDVAGSTSGLHGGTPSPQERLMRKILRDASEVFSGARYLSRTYEGDGKGTWLQRLEEDLECFVDTLMKEEEATEGGATGEPTPRPPLDSDDEEDDEEEGGTRTEEVPSRLGPATVCLDTEACNGYVKMDEHNLGMESLSNFCSARTNTCVLSGSWQYEVILGTAGIQQVGWATPTCPFTNEEGVGDFPNSYAYDGKRVRKWNVSCHPYGQPWMPGDVIGCCFDVDEGEISFYRNGRPLGVAFKGVKRHMPGMAYFPAFSLSHGERCVTNFGNLPFRYPIGGFGPIQEPPKRSFLQVGAFLLEALDTVAASDIVKDSLTTDEYFLMVNVLCDRLVPMLLSPYFIEGTLIPFLLKKLEEEELGLTGDEAVEDLKRKTNMATPKVVCLLAENLSEEELDRVVQCIFSRISESCRSNFCIDMDAEDSRGTGKRNLFYLQLGIVLLENQRVRKVIFASKSFVESLEGLLVQKQPNSHDLAILLPHVWWHGAQDAEIDEKGMKEACATLENAITRVEANQVQLVLCILKHSKDVFKSFLRSILQKNRGALRNVQPAGLSDNSVLTSLYYVLLRLVRPLLLNDKLAAVLPKAAFAKMFLDTDELDHYVDASRLGGTFSHLQKSVDMDQLKDIELDVSVPYKSVLSTGIINGTTLYDTAFTVYHNQFLDSVDQDTEMLAMVLDSINWLYHLGLASKFKQASLQLQNQVSAISQLEDAIKRRDEAEPTNPDYHKHLTEACSLFMEDVVESVRQCSWFRALLYSTWKQEAMFAMCIFQTRLLLEASKHEKFLQFVPESYLEVVMDSFHAFRRGDPPVRCLLGYGLEDIITFLVLHFNDDRIVNPDVRDVMFQSISVLLQYRDFVVAFEENRSAQDVFIESLLQCFDSRFWIPVSNILLRLCKGMGFGQKRTNESTSLIFQQLLQDTCKAHPDVYNAFLNRLFTIMNWTATEFTVAMKEIHDSRSSHSSSAELQQQQRKCTIMFELSVNLLRLLEFIVRELPSTFLKGSSMNTDRLIETVSFILQHTTLGPDSKLFEQIIGSPSHHVPFLEKVSRFTILAPITGILINLHMAAQEQLEAEKGPDSACCNDFVNTIAQSKTCQLECFDYLVSFLTYEISTKPDIPSQQRFNNFQDFVQMLKQADSEKDLKVNIDDLDDIPEEFLDPIQFTVMRDPVRLPSSKVVIDRSIIERHLLLDKTDPFSRSELTIDMVEPMPELKERIRAWIKEKMEAGVQ</sequence>
<dbReference type="GO" id="GO:0000151">
    <property type="term" value="C:ubiquitin ligase complex"/>
    <property type="evidence" value="ECO:0007669"/>
    <property type="project" value="InterPro"/>
</dbReference>
<evidence type="ECO:0000256" key="11">
    <source>
        <dbReference type="ARBA" id="ARBA00022833"/>
    </source>
</evidence>
<evidence type="ECO:0000259" key="14">
    <source>
        <dbReference type="PROSITE" id="PS51698"/>
    </source>
</evidence>
<gene>
    <name evidence="15" type="ORF">A3770_10p60130</name>
</gene>
<protein>
    <recommendedName>
        <fullName evidence="5">RING-type E3 ubiquitin transferase</fullName>
        <ecNumber evidence="5">2.3.2.27</ecNumber>
    </recommendedName>
</protein>
<evidence type="ECO:0000256" key="2">
    <source>
        <dbReference type="ARBA" id="ARBA00004496"/>
    </source>
</evidence>
<keyword evidence="6" id="KW-0963">Cytoplasm</keyword>
<proteinExistence type="inferred from homology"/>
<evidence type="ECO:0000256" key="7">
    <source>
        <dbReference type="ARBA" id="ARBA00022679"/>
    </source>
</evidence>
<evidence type="ECO:0000256" key="10">
    <source>
        <dbReference type="ARBA" id="ARBA00022786"/>
    </source>
</evidence>
<feature type="region of interest" description="Disordered" evidence="12">
    <location>
        <begin position="96"/>
        <end position="136"/>
    </location>
</feature>
<keyword evidence="7" id="KW-0808">Transferase</keyword>
<keyword evidence="8" id="KW-0479">Metal-binding</keyword>
<accession>A0A5B8MV30</accession>
<evidence type="ECO:0000259" key="13">
    <source>
        <dbReference type="PROSITE" id="PS50188"/>
    </source>
</evidence>
<dbReference type="InterPro" id="IPR045129">
    <property type="entry name" value="RNF123/RKP/RSPRY1"/>
</dbReference>
<feature type="domain" description="U-box" evidence="14">
    <location>
        <begin position="1172"/>
        <end position="1246"/>
    </location>
</feature>
<dbReference type="Pfam" id="PF25576">
    <property type="entry name" value="TPR_RNF123"/>
    <property type="match status" value="1"/>
</dbReference>
<dbReference type="Pfam" id="PF10408">
    <property type="entry name" value="Ufd2P_core"/>
    <property type="match status" value="1"/>
</dbReference>
<dbReference type="InterPro" id="IPR057987">
    <property type="entry name" value="TPR_RNF123/RKP"/>
</dbReference>
<name>A0A5B8MV30_9CHLO</name>
<dbReference type="Gene3D" id="2.60.120.920">
    <property type="match status" value="1"/>
</dbReference>
<dbReference type="GO" id="GO:0034450">
    <property type="term" value="F:ubiquitin-ubiquitin ligase activity"/>
    <property type="evidence" value="ECO:0007669"/>
    <property type="project" value="InterPro"/>
</dbReference>
<dbReference type="UniPathway" id="UPA00143"/>
<evidence type="ECO:0000256" key="9">
    <source>
        <dbReference type="ARBA" id="ARBA00022771"/>
    </source>
</evidence>
<dbReference type="Gene3D" id="3.30.40.10">
    <property type="entry name" value="Zinc/RING finger domain, C3HC4 (zinc finger)"/>
    <property type="match status" value="1"/>
</dbReference>
<dbReference type="InterPro" id="IPR043136">
    <property type="entry name" value="B30.2/SPRY_sf"/>
</dbReference>
<dbReference type="OrthoDB" id="566440at2759"/>
<dbReference type="InterPro" id="IPR013083">
    <property type="entry name" value="Znf_RING/FYVE/PHD"/>
</dbReference>
<dbReference type="EMBL" id="CP031043">
    <property type="protein sequence ID" value="QDZ23495.1"/>
    <property type="molecule type" value="Genomic_DNA"/>
</dbReference>
<dbReference type="CDD" id="cd16658">
    <property type="entry name" value="RING-Ubox_UBE4B"/>
    <property type="match status" value="1"/>
</dbReference>
<evidence type="ECO:0000256" key="5">
    <source>
        <dbReference type="ARBA" id="ARBA00012483"/>
    </source>
</evidence>
<evidence type="ECO:0000256" key="6">
    <source>
        <dbReference type="ARBA" id="ARBA00022490"/>
    </source>
</evidence>
<dbReference type="GO" id="GO:0006511">
    <property type="term" value="P:ubiquitin-dependent protein catabolic process"/>
    <property type="evidence" value="ECO:0007669"/>
    <property type="project" value="InterPro"/>
</dbReference>
<feature type="compositionally biased region" description="Acidic residues" evidence="12">
    <location>
        <begin position="114"/>
        <end position="124"/>
    </location>
</feature>
<evidence type="ECO:0000256" key="12">
    <source>
        <dbReference type="SAM" id="MobiDB-lite"/>
    </source>
</evidence>
<dbReference type="SMART" id="SM00504">
    <property type="entry name" value="Ubox"/>
    <property type="match status" value="1"/>
</dbReference>
<keyword evidence="11" id="KW-0862">Zinc</keyword>
<dbReference type="InterPro" id="IPR001870">
    <property type="entry name" value="B30.2/SPRY"/>
</dbReference>
<evidence type="ECO:0000256" key="8">
    <source>
        <dbReference type="ARBA" id="ARBA00022723"/>
    </source>
</evidence>
<evidence type="ECO:0000313" key="16">
    <source>
        <dbReference type="Proteomes" id="UP000316726"/>
    </source>
</evidence>
<keyword evidence="10" id="KW-0833">Ubl conjugation pathway</keyword>
<dbReference type="GO" id="GO:0005737">
    <property type="term" value="C:cytoplasm"/>
    <property type="evidence" value="ECO:0007669"/>
    <property type="project" value="UniProtKB-SubCell"/>
</dbReference>
<dbReference type="Pfam" id="PF00622">
    <property type="entry name" value="SPRY"/>
    <property type="match status" value="1"/>
</dbReference>
<dbReference type="PROSITE" id="PS50188">
    <property type="entry name" value="B302_SPRY"/>
    <property type="match status" value="1"/>
</dbReference>
<evidence type="ECO:0000256" key="4">
    <source>
        <dbReference type="ARBA" id="ARBA00007434"/>
    </source>
</evidence>
<evidence type="ECO:0000256" key="1">
    <source>
        <dbReference type="ARBA" id="ARBA00000900"/>
    </source>
</evidence>
<dbReference type="Proteomes" id="UP000316726">
    <property type="component" value="Chromosome 10"/>
</dbReference>
<dbReference type="Pfam" id="PF04564">
    <property type="entry name" value="U-box"/>
    <property type="match status" value="1"/>
</dbReference>
<dbReference type="FunFam" id="3.30.40.10:FF:000055">
    <property type="entry name" value="Ubiquitin conjugation factor e4 a"/>
    <property type="match status" value="1"/>
</dbReference>
<dbReference type="InterPro" id="IPR003613">
    <property type="entry name" value="Ubox_domain"/>
</dbReference>
<comment type="pathway">
    <text evidence="3">Protein modification; protein ubiquitination.</text>
</comment>
<dbReference type="PANTHER" id="PTHR13363:SF5">
    <property type="entry name" value="E3 UBIQUITIN-PROTEIN LIGASE RNF123"/>
    <property type="match status" value="1"/>
</dbReference>
<dbReference type="PANTHER" id="PTHR13363">
    <property type="entry name" value="RING FINGER AND SRY DOMAIN-CONTAINING"/>
    <property type="match status" value="1"/>
</dbReference>
<evidence type="ECO:0000313" key="15">
    <source>
        <dbReference type="EMBL" id="QDZ23495.1"/>
    </source>
</evidence>
<dbReference type="InterPro" id="IPR019474">
    <property type="entry name" value="Ub_conjug_fac_E4_core"/>
</dbReference>
<dbReference type="SUPFAM" id="SSF49899">
    <property type="entry name" value="Concanavalin A-like lectins/glucanases"/>
    <property type="match status" value="1"/>
</dbReference>
<keyword evidence="16" id="KW-1185">Reference proteome</keyword>
<dbReference type="STRING" id="1764295.A0A5B8MV30"/>
<dbReference type="GO" id="GO:0008270">
    <property type="term" value="F:zinc ion binding"/>
    <property type="evidence" value="ECO:0007669"/>
    <property type="project" value="UniProtKB-KW"/>
</dbReference>
<reference evidence="15 16" key="1">
    <citation type="submission" date="2018-07" db="EMBL/GenBank/DDBJ databases">
        <title>The complete nuclear genome of the prasinophyte Chloropicon primus (CCMP1205).</title>
        <authorList>
            <person name="Pombert J.-F."/>
            <person name="Otis C."/>
            <person name="Turmel M."/>
            <person name="Lemieux C."/>
        </authorList>
    </citation>
    <scope>NUCLEOTIDE SEQUENCE [LARGE SCALE GENOMIC DNA]</scope>
    <source>
        <strain evidence="15 16">CCMP1205</strain>
    </source>
</reference>
<dbReference type="SUPFAM" id="SSF57850">
    <property type="entry name" value="RING/U-box"/>
    <property type="match status" value="1"/>
</dbReference>
<dbReference type="InterPro" id="IPR003877">
    <property type="entry name" value="SPRY_dom"/>
</dbReference>